<dbReference type="InterPro" id="IPR051070">
    <property type="entry name" value="NF-kappa-B_inhibitor"/>
</dbReference>
<evidence type="ECO:0000313" key="3">
    <source>
        <dbReference type="EMBL" id="SPO02766.1"/>
    </source>
</evidence>
<name>A0AAE8MXW5_9PEZI</name>
<dbReference type="SUPFAM" id="SSF48403">
    <property type="entry name" value="Ankyrin repeat"/>
    <property type="match status" value="1"/>
</dbReference>
<dbReference type="Pfam" id="PF13637">
    <property type="entry name" value="Ank_4"/>
    <property type="match status" value="1"/>
</dbReference>
<dbReference type="PANTHER" id="PTHR46680:SF3">
    <property type="entry name" value="NF-KAPPA-B INHIBITOR CACTUS"/>
    <property type="match status" value="1"/>
</dbReference>
<comment type="caution">
    <text evidence="3">The sequence shown here is derived from an EMBL/GenBank/DDBJ whole genome shotgun (WGS) entry which is preliminary data.</text>
</comment>
<dbReference type="AlphaFoldDB" id="A0AAE8MXW5"/>
<proteinExistence type="predicted"/>
<gene>
    <name evidence="3" type="ORF">DNG_05441</name>
</gene>
<sequence>MLLEAGADPFRPFHDAFSSYTLLGVSVSRGRAEVAHLMWSTLPPDRLAQHENDPQIDSCLVAAATYGHTGLLENLLDGWLDSLEWSERVLRGALSGAVDAWHVHAAAVLLDIAKIHTPDILQRALFAAVHLRKHGRPLIHNAVDAVNVVGDLRAVLAKGADPNARDDRGRTPLQRISVPIATDIEQQEWDAIHETGIHLLLEHGASVTASDHQGETPLHDAAYGCDLHHFRRLLIRSNSQDAPAALSRANNHGETLLQGVLLGIRGSLRWRTRSYGRVHP</sequence>
<reference evidence="3" key="1">
    <citation type="submission" date="2018-03" db="EMBL/GenBank/DDBJ databases">
        <authorList>
            <person name="Guldener U."/>
        </authorList>
    </citation>
    <scope>NUCLEOTIDE SEQUENCE</scope>
</reference>
<accession>A0AAE8MXW5</accession>
<evidence type="ECO:0000313" key="4">
    <source>
        <dbReference type="Proteomes" id="UP001187682"/>
    </source>
</evidence>
<keyword evidence="1" id="KW-0677">Repeat</keyword>
<evidence type="ECO:0000256" key="1">
    <source>
        <dbReference type="ARBA" id="ARBA00022737"/>
    </source>
</evidence>
<dbReference type="GO" id="GO:0005829">
    <property type="term" value="C:cytosol"/>
    <property type="evidence" value="ECO:0007669"/>
    <property type="project" value="TreeGrafter"/>
</dbReference>
<dbReference type="InterPro" id="IPR002110">
    <property type="entry name" value="Ankyrin_rpt"/>
</dbReference>
<dbReference type="GO" id="GO:0071356">
    <property type="term" value="P:cellular response to tumor necrosis factor"/>
    <property type="evidence" value="ECO:0007669"/>
    <property type="project" value="TreeGrafter"/>
</dbReference>
<organism evidence="3 4">
    <name type="scientific">Cephalotrichum gorgonifer</name>
    <dbReference type="NCBI Taxonomy" id="2041049"/>
    <lineage>
        <taxon>Eukaryota</taxon>
        <taxon>Fungi</taxon>
        <taxon>Dikarya</taxon>
        <taxon>Ascomycota</taxon>
        <taxon>Pezizomycotina</taxon>
        <taxon>Sordariomycetes</taxon>
        <taxon>Hypocreomycetidae</taxon>
        <taxon>Microascales</taxon>
        <taxon>Microascaceae</taxon>
        <taxon>Cephalotrichum</taxon>
    </lineage>
</organism>
<dbReference type="PANTHER" id="PTHR46680">
    <property type="entry name" value="NF-KAPPA-B INHIBITOR ALPHA"/>
    <property type="match status" value="1"/>
</dbReference>
<dbReference type="InterPro" id="IPR036770">
    <property type="entry name" value="Ankyrin_rpt-contain_sf"/>
</dbReference>
<evidence type="ECO:0000256" key="2">
    <source>
        <dbReference type="ARBA" id="ARBA00023043"/>
    </source>
</evidence>
<dbReference type="GO" id="GO:0051059">
    <property type="term" value="F:NF-kappaB binding"/>
    <property type="evidence" value="ECO:0007669"/>
    <property type="project" value="TreeGrafter"/>
</dbReference>
<dbReference type="Gene3D" id="1.25.40.20">
    <property type="entry name" value="Ankyrin repeat-containing domain"/>
    <property type="match status" value="2"/>
</dbReference>
<keyword evidence="4" id="KW-1185">Reference proteome</keyword>
<keyword evidence="2" id="KW-0040">ANK repeat</keyword>
<protein>
    <submittedName>
        <fullName evidence="3">Uncharacterized protein</fullName>
    </submittedName>
</protein>
<dbReference type="Proteomes" id="UP001187682">
    <property type="component" value="Unassembled WGS sequence"/>
</dbReference>
<dbReference type="EMBL" id="ONZQ02000007">
    <property type="protein sequence ID" value="SPO02766.1"/>
    <property type="molecule type" value="Genomic_DNA"/>
</dbReference>